<dbReference type="InterPro" id="IPR036286">
    <property type="entry name" value="LexA/Signal_pep-like_sf"/>
</dbReference>
<gene>
    <name evidence="5" type="ORF">EQG66_07575</name>
</gene>
<dbReference type="InterPro" id="IPR039418">
    <property type="entry name" value="LexA-like"/>
</dbReference>
<keyword evidence="3" id="KW-0804">Transcription</keyword>
<dbReference type="Pfam" id="PF00717">
    <property type="entry name" value="Peptidase_S24"/>
    <property type="match status" value="1"/>
</dbReference>
<evidence type="ECO:0000313" key="5">
    <source>
        <dbReference type="EMBL" id="RXR28928.1"/>
    </source>
</evidence>
<organism evidence="5 6">
    <name type="scientific">Sphingobium fluviale</name>
    <dbReference type="NCBI Taxonomy" id="2506423"/>
    <lineage>
        <taxon>Bacteria</taxon>
        <taxon>Pseudomonadati</taxon>
        <taxon>Pseudomonadota</taxon>
        <taxon>Alphaproteobacteria</taxon>
        <taxon>Sphingomonadales</taxon>
        <taxon>Sphingomonadaceae</taxon>
        <taxon>Sphingobium</taxon>
    </lineage>
</organism>
<dbReference type="GO" id="GO:0003677">
    <property type="term" value="F:DNA binding"/>
    <property type="evidence" value="ECO:0007669"/>
    <property type="project" value="UniProtKB-KW"/>
</dbReference>
<dbReference type="EMBL" id="SBKP01000006">
    <property type="protein sequence ID" value="RXR28928.1"/>
    <property type="molecule type" value="Genomic_DNA"/>
</dbReference>
<dbReference type="OrthoDB" id="528805at2"/>
<evidence type="ECO:0000256" key="2">
    <source>
        <dbReference type="ARBA" id="ARBA00023125"/>
    </source>
</evidence>
<dbReference type="PANTHER" id="PTHR40661:SF3">
    <property type="entry name" value="FELS-1 PROPHAGE TRANSCRIPTIONAL REGULATOR"/>
    <property type="match status" value="1"/>
</dbReference>
<dbReference type="AlphaFoldDB" id="A0A4Q1KGT5"/>
<keyword evidence="2" id="KW-0238">DNA-binding</keyword>
<proteinExistence type="predicted"/>
<keyword evidence="6" id="KW-1185">Reference proteome</keyword>
<dbReference type="SUPFAM" id="SSF47413">
    <property type="entry name" value="lambda repressor-like DNA-binding domains"/>
    <property type="match status" value="1"/>
</dbReference>
<reference evidence="6" key="1">
    <citation type="submission" date="2019-01" db="EMBL/GenBank/DDBJ databases">
        <title>Cytophagaceae bacterium strain CAR-16.</title>
        <authorList>
            <person name="Chen W.-M."/>
        </authorList>
    </citation>
    <scope>NUCLEOTIDE SEQUENCE [LARGE SCALE GENOMIC DNA]</scope>
    <source>
        <strain evidence="6">CHR27</strain>
    </source>
</reference>
<evidence type="ECO:0000259" key="4">
    <source>
        <dbReference type="Pfam" id="PF00717"/>
    </source>
</evidence>
<dbReference type="CDD" id="cd06529">
    <property type="entry name" value="S24_LexA-like"/>
    <property type="match status" value="1"/>
</dbReference>
<feature type="domain" description="Peptidase S24/S26A/S26B/S26C" evidence="4">
    <location>
        <begin position="148"/>
        <end position="240"/>
    </location>
</feature>
<dbReference type="Proteomes" id="UP000290958">
    <property type="component" value="Unassembled WGS sequence"/>
</dbReference>
<dbReference type="PANTHER" id="PTHR40661">
    <property type="match status" value="1"/>
</dbReference>
<name>A0A4Q1KGT5_9SPHN</name>
<dbReference type="Gene3D" id="2.10.109.10">
    <property type="entry name" value="Umud Fragment, subunit A"/>
    <property type="match status" value="1"/>
</dbReference>
<keyword evidence="1" id="KW-0805">Transcription regulation</keyword>
<dbReference type="SUPFAM" id="SSF51306">
    <property type="entry name" value="LexA/Signal peptidase"/>
    <property type="match status" value="1"/>
</dbReference>
<sequence>MRQCAIIGLKSQVKISDNRDCQNRLAVSNNGMTSELHLRPEIAEVFKRMEALGLQQKELADALGLEANKISKTKAGERQFKAHELLAAREWLKRMEVGAYRPEPDLPLPDEDDQYVRVSVLPTYAGAGGGGNGDGDSQNALISRILVEDMLRGRAEDFVIINIRGDSMEPDFHHGDQLLVDRRDVSPSQPGPFAVWDGEWGEYVVKNIERLPGGRVRMFSSNSKYSPAEIQHEATRIIGRPVWFGRRL</sequence>
<protein>
    <submittedName>
        <fullName evidence="5">S24 family peptidase</fullName>
    </submittedName>
</protein>
<dbReference type="InterPro" id="IPR015927">
    <property type="entry name" value="Peptidase_S24_S26A/B/C"/>
</dbReference>
<evidence type="ECO:0000313" key="6">
    <source>
        <dbReference type="Proteomes" id="UP000290958"/>
    </source>
</evidence>
<dbReference type="InterPro" id="IPR010982">
    <property type="entry name" value="Lambda_DNA-bd_dom_sf"/>
</dbReference>
<evidence type="ECO:0000256" key="3">
    <source>
        <dbReference type="ARBA" id="ARBA00023163"/>
    </source>
</evidence>
<comment type="caution">
    <text evidence="5">The sequence shown here is derived from an EMBL/GenBank/DDBJ whole genome shotgun (WGS) entry which is preliminary data.</text>
</comment>
<accession>A0A4Q1KGT5</accession>
<evidence type="ECO:0000256" key="1">
    <source>
        <dbReference type="ARBA" id="ARBA00023015"/>
    </source>
</evidence>